<dbReference type="OrthoDB" id="9772362at2"/>
<dbReference type="AlphaFoldDB" id="A0A5B8NR15"/>
<keyword evidence="3" id="KW-1185">Reference proteome</keyword>
<reference evidence="2" key="1">
    <citation type="submission" date="2019-08" db="EMBL/GenBank/DDBJ databases">
        <title>Carotenoids and Carotenoid Binding Proteins in the Halophilic Cyanobacterium Euhalothece sp. ZM00.</title>
        <authorList>
            <person name="Cho S.M."/>
            <person name="Song J.Y."/>
            <person name="Park Y.-I."/>
        </authorList>
    </citation>
    <scope>NUCLEOTIDE SEQUENCE [LARGE SCALE GENOMIC DNA]</scope>
    <source>
        <strain evidence="2">Z-M001</strain>
    </source>
</reference>
<dbReference type="Proteomes" id="UP000318453">
    <property type="component" value="Chromosome"/>
</dbReference>
<dbReference type="KEGG" id="enn:FRE64_02490"/>
<name>A0A5B8NR15_9CHRO</name>
<dbReference type="Pfam" id="PF09651">
    <property type="entry name" value="Cas_APE2256"/>
    <property type="match status" value="1"/>
</dbReference>
<feature type="domain" description="CRISPR system ring nuclease SSO1393-like" evidence="1">
    <location>
        <begin position="67"/>
        <end position="203"/>
    </location>
</feature>
<protein>
    <recommendedName>
        <fullName evidence="1">CRISPR system ring nuclease SSO1393-like domain-containing protein</fullName>
    </recommendedName>
</protein>
<evidence type="ECO:0000259" key="1">
    <source>
        <dbReference type="Pfam" id="PF09651"/>
    </source>
</evidence>
<proteinExistence type="predicted"/>
<gene>
    <name evidence="2" type="ORF">FRE64_02490</name>
</gene>
<evidence type="ECO:0000313" key="3">
    <source>
        <dbReference type="Proteomes" id="UP000318453"/>
    </source>
</evidence>
<evidence type="ECO:0000313" key="2">
    <source>
        <dbReference type="EMBL" id="QDZ41417.1"/>
    </source>
</evidence>
<accession>A0A5B8NR15</accession>
<dbReference type="Gene3D" id="1.10.196.30">
    <property type="match status" value="1"/>
</dbReference>
<sequence>MPNVMVSPCGTSLLTNQVSNELRTLLLETANRQKADLTPDQQEKIAEHIQQRRNTLLDPSLHLETVKKMSAELNGIITYHNGDLSPSVPEYHFLLVSDTYQGEQVGEMVAAWLRNNGLIASIIKIPDLATSEAETFRNAMSELIKWCDDTLTSYQQQGYRVIFSLTGGFKGVNGFLQAIAMFYADESVYIFQASSQLLRIPKLPINIDKEGIVGKHLTLFRKLEVNFSVTRQEARGIPETLLFPVDENVTLSEWGELVWRQAKPTYYQQKLLPPLSSRLEYSNRFQSDVAAIGSERLEILNYRLDQLSRYLESNGDYNPLSLDFKKLKGKPHPQATHECDAWSDKDAKRLYGHFEATGTFVVDSLSSHL</sequence>
<dbReference type="InterPro" id="IPR013442">
    <property type="entry name" value="SSO1393-like"/>
</dbReference>
<dbReference type="EMBL" id="CP042326">
    <property type="protein sequence ID" value="QDZ41417.1"/>
    <property type="molecule type" value="Genomic_DNA"/>
</dbReference>
<dbReference type="CDD" id="cd09742">
    <property type="entry name" value="Csm6_III-A"/>
    <property type="match status" value="1"/>
</dbReference>
<organism evidence="2 3">
    <name type="scientific">Euhalothece natronophila Z-M001</name>
    <dbReference type="NCBI Taxonomy" id="522448"/>
    <lineage>
        <taxon>Bacteria</taxon>
        <taxon>Bacillati</taxon>
        <taxon>Cyanobacteriota</taxon>
        <taxon>Cyanophyceae</taxon>
        <taxon>Oscillatoriophycideae</taxon>
        <taxon>Chroococcales</taxon>
        <taxon>Halothecacae</taxon>
        <taxon>Halothece cluster</taxon>
        <taxon>Euhalothece</taxon>
    </lineage>
</organism>
<dbReference type="Gene3D" id="3.40.50.10770">
    <property type="entry name" value="Hypothetical protein VC1899 like domain (Restriction endonuclease-like)"/>
    <property type="match status" value="1"/>
</dbReference>